<dbReference type="Proteomes" id="UP001215598">
    <property type="component" value="Unassembled WGS sequence"/>
</dbReference>
<dbReference type="Gene3D" id="3.40.50.2000">
    <property type="entry name" value="Glycogen Phosphorylase B"/>
    <property type="match status" value="1"/>
</dbReference>
<organism evidence="2 3">
    <name type="scientific">Mycena metata</name>
    <dbReference type="NCBI Taxonomy" id="1033252"/>
    <lineage>
        <taxon>Eukaryota</taxon>
        <taxon>Fungi</taxon>
        <taxon>Dikarya</taxon>
        <taxon>Basidiomycota</taxon>
        <taxon>Agaricomycotina</taxon>
        <taxon>Agaricomycetes</taxon>
        <taxon>Agaricomycetidae</taxon>
        <taxon>Agaricales</taxon>
        <taxon>Marasmiineae</taxon>
        <taxon>Mycenaceae</taxon>
        <taxon>Mycena</taxon>
    </lineage>
</organism>
<evidence type="ECO:0000313" key="3">
    <source>
        <dbReference type="Proteomes" id="UP001215598"/>
    </source>
</evidence>
<sequence length="750" mass="81907">MLHPIQQIQLSQIFWFGFGVHSPRPYPILWRVGIQVYSVSFFTDGELRGSVEIRGMRADRVAIDYGWLIKSSARREDHLELERRSEVESELNELFIGRVFFDSIQPTQGFASGTVLQLRFPGEDCRYCLEFNNASIDSSRGPTQPPTLSEPWNETLTRMQEMHVELVPALGLGLDSTARGLGLILISQSLESGMKFEGKTVGLETNLRKDELGFESKLTLRRASSLPSSHKGPTEEGWEAPADGDAVRVGGYRAWACERQERTGLGRGLMQTRTSLVAGSCAWRKSGHRAAGIPLSGRVLHVCHYLPVQATLNRSHSTDDAPLTPPPETDSPVLEEKSDDVWTLVPRSGHAAMPQPVSSEGVTEEERTKLEEALVTYHLAESDPDDDHKDVSMPRAWCLLPSRVCLPTRLHDVRVASVSAGAITAASSAFFPGLIARDRALRPISGGAAQRAACPASLSDFLWPLFHYLLWQDITSQGTHYAAANEAFAERIKNASSSPPSPPAPTPPPPPPHDHPDAHDALVIGLFVPERRGVRWWCRKSGKGVWSWGGRVFGGRKGATAAFRKLAAYDEASMSMDALGPGRDAADDEHGAARELDRVLEASYAYRSLVPRAASTSSAAWPPSTSSASRFPTYSYKRHFISTCVRVCGMFWREGVFLVGRGGQGRGERRVRGTKRWRGGGGAGRDRMWAVYGTRRRGVRGDGASAARADEGRGLAGGGCEGAKPYADTAVYGTAHTRGDSACMVARVLP</sequence>
<evidence type="ECO:0000313" key="2">
    <source>
        <dbReference type="EMBL" id="KAJ7714861.1"/>
    </source>
</evidence>
<comment type="caution">
    <text evidence="2">The sequence shown here is derived from an EMBL/GenBank/DDBJ whole genome shotgun (WGS) entry which is preliminary data.</text>
</comment>
<name>A0AAD7H8V9_9AGAR</name>
<feature type="compositionally biased region" description="Pro residues" evidence="1">
    <location>
        <begin position="499"/>
        <end position="511"/>
    </location>
</feature>
<keyword evidence="3" id="KW-1185">Reference proteome</keyword>
<feature type="region of interest" description="Disordered" evidence="1">
    <location>
        <begin position="223"/>
        <end position="243"/>
    </location>
</feature>
<reference evidence="2" key="1">
    <citation type="submission" date="2023-03" db="EMBL/GenBank/DDBJ databases">
        <title>Massive genome expansion in bonnet fungi (Mycena s.s.) driven by repeated elements and novel gene families across ecological guilds.</title>
        <authorList>
            <consortium name="Lawrence Berkeley National Laboratory"/>
            <person name="Harder C.B."/>
            <person name="Miyauchi S."/>
            <person name="Viragh M."/>
            <person name="Kuo A."/>
            <person name="Thoen E."/>
            <person name="Andreopoulos B."/>
            <person name="Lu D."/>
            <person name="Skrede I."/>
            <person name="Drula E."/>
            <person name="Henrissat B."/>
            <person name="Morin E."/>
            <person name="Kohler A."/>
            <person name="Barry K."/>
            <person name="LaButti K."/>
            <person name="Morin E."/>
            <person name="Salamov A."/>
            <person name="Lipzen A."/>
            <person name="Mereny Z."/>
            <person name="Hegedus B."/>
            <person name="Baldrian P."/>
            <person name="Stursova M."/>
            <person name="Weitz H."/>
            <person name="Taylor A."/>
            <person name="Grigoriev I.V."/>
            <person name="Nagy L.G."/>
            <person name="Martin F."/>
            <person name="Kauserud H."/>
        </authorList>
    </citation>
    <scope>NUCLEOTIDE SEQUENCE</scope>
    <source>
        <strain evidence="2">CBHHK182m</strain>
    </source>
</reference>
<protein>
    <submittedName>
        <fullName evidence="2">Uncharacterized protein</fullName>
    </submittedName>
</protein>
<dbReference type="AlphaFoldDB" id="A0AAD7H8V9"/>
<feature type="region of interest" description="Disordered" evidence="1">
    <location>
        <begin position="315"/>
        <end position="336"/>
    </location>
</feature>
<evidence type="ECO:0000256" key="1">
    <source>
        <dbReference type="SAM" id="MobiDB-lite"/>
    </source>
</evidence>
<feature type="region of interest" description="Disordered" evidence="1">
    <location>
        <begin position="493"/>
        <end position="519"/>
    </location>
</feature>
<accession>A0AAD7H8V9</accession>
<gene>
    <name evidence="2" type="ORF">B0H16DRAFT_1477783</name>
</gene>
<dbReference type="EMBL" id="JARKIB010000318">
    <property type="protein sequence ID" value="KAJ7714861.1"/>
    <property type="molecule type" value="Genomic_DNA"/>
</dbReference>
<proteinExistence type="predicted"/>